<reference evidence="1 2" key="1">
    <citation type="submission" date="2020-10" db="EMBL/GenBank/DDBJ databases">
        <authorList>
            <person name="Castelo-Branco R."/>
            <person name="Eusebio N."/>
            <person name="Adriana R."/>
            <person name="Vieira A."/>
            <person name="Brugerolle De Fraissinette N."/>
            <person name="Rezende De Castro R."/>
            <person name="Schneider M.P."/>
            <person name="Vasconcelos V."/>
            <person name="Leao P.N."/>
        </authorList>
    </citation>
    <scope>NUCLEOTIDE SEQUENCE [LARGE SCALE GENOMIC DNA]</scope>
    <source>
        <strain evidence="1 2">LEGE 06226</strain>
    </source>
</reference>
<dbReference type="EMBL" id="JADEWU010000036">
    <property type="protein sequence ID" value="MBE9144615.1"/>
    <property type="molecule type" value="Genomic_DNA"/>
</dbReference>
<gene>
    <name evidence="1" type="ORF">IQ236_15500</name>
</gene>
<accession>A0ABR9UDT6</accession>
<name>A0ABR9UDT6_9CYAN</name>
<protein>
    <submittedName>
        <fullName evidence="1">Uncharacterized protein</fullName>
    </submittedName>
</protein>
<comment type="caution">
    <text evidence="1">The sequence shown here is derived from an EMBL/GenBank/DDBJ whole genome shotgun (WGS) entry which is preliminary data.</text>
</comment>
<dbReference type="Proteomes" id="UP000640725">
    <property type="component" value="Unassembled WGS sequence"/>
</dbReference>
<evidence type="ECO:0000313" key="1">
    <source>
        <dbReference type="EMBL" id="MBE9144615.1"/>
    </source>
</evidence>
<dbReference type="RefSeq" id="WP_193870082.1">
    <property type="nucleotide sequence ID" value="NZ_JADEWU010000036.1"/>
</dbReference>
<keyword evidence="2" id="KW-1185">Reference proteome</keyword>
<evidence type="ECO:0000313" key="2">
    <source>
        <dbReference type="Proteomes" id="UP000640725"/>
    </source>
</evidence>
<proteinExistence type="predicted"/>
<sequence>MNEFLKVFESITESTVSVQNNPSESSELKQSATKLNQSIQSCTEELRQSAARLKELMAVSYKDLDHAEDVWNSKPRIISVPKSELWEEIGKLTAIDFRIRDLQKKCQTEVIPEIKNSWLNQCEQLKETWFKDSKSGTYKKDLGYSDKDGMIQGLDKAIKVINNKMISLINTNLDLLSEVISDLGFDYILNIIDLLDFKKQANIAINPSLYFYEKNYLINIKGQSSNLMQEWIKPTWDSFLKEGSSLIKREKFNNFVNDIKKIILDNMASRFTECFDFALTTTTKMITFYNDILEKQNRYEQETPEQREAEKAWIDQQRQQLDGVQKQIDIILNQS</sequence>
<organism evidence="1 2">
    <name type="scientific">Planktothrix mougeotii LEGE 06226</name>
    <dbReference type="NCBI Taxonomy" id="1828728"/>
    <lineage>
        <taxon>Bacteria</taxon>
        <taxon>Bacillati</taxon>
        <taxon>Cyanobacteriota</taxon>
        <taxon>Cyanophyceae</taxon>
        <taxon>Oscillatoriophycideae</taxon>
        <taxon>Oscillatoriales</taxon>
        <taxon>Microcoleaceae</taxon>
        <taxon>Planktothrix</taxon>
    </lineage>
</organism>